<feature type="transmembrane region" description="Helical" evidence="1">
    <location>
        <begin position="27"/>
        <end position="47"/>
    </location>
</feature>
<name>A0A9D1P3E5_9FIRM</name>
<keyword evidence="1" id="KW-0812">Transmembrane</keyword>
<evidence type="ECO:0000313" key="3">
    <source>
        <dbReference type="Proteomes" id="UP000824169"/>
    </source>
</evidence>
<organism evidence="2 3">
    <name type="scientific">Candidatus Scatomonas pullistercoris</name>
    <dbReference type="NCBI Taxonomy" id="2840920"/>
    <lineage>
        <taxon>Bacteria</taxon>
        <taxon>Bacillati</taxon>
        <taxon>Bacillota</taxon>
        <taxon>Clostridia</taxon>
        <taxon>Lachnospirales</taxon>
        <taxon>Lachnospiraceae</taxon>
        <taxon>Lachnospiraceae incertae sedis</taxon>
        <taxon>Candidatus Scatomonas</taxon>
    </lineage>
</organism>
<sequence>MLILHGVIFLGIFLALRKKRLERKIGLLMLCGNLLGMIVTAAGLLSGEQPLTELERKAGETREIHLEAEDAAGRRESVTLEIPELQYTPSETQELLQDKLRQLDSLILGENTSLIEVRSDLYLPADFGDSPVTVRWTSGDPGLLDSGGRLGEEIPEEGAEVELEGRLRLQKEELLYIRTLRVYPPEEQKDFSQKLLEEARLLNESGDGKTYRLPDTVDGQRVEWRLKKEKTGSYVAVLFLAAGILLTVSRKNLAWKQEQKLREEMKREYPEIVGRIQLLLGAGMSMRRIFGKITADYRKQLQLGRTEKKPAYEEIACTYYEMEGGKSELEAYEHLGERSRLADYKNLSVLLIQNLKKGKKELIPLMEQEVRAALEERRRRARAEGEKAATRLLLPMGMMLLVVLILVIVPAFLSL</sequence>
<reference evidence="2" key="2">
    <citation type="journal article" date="2021" name="PeerJ">
        <title>Extensive microbial diversity within the chicken gut microbiome revealed by metagenomics and culture.</title>
        <authorList>
            <person name="Gilroy R."/>
            <person name="Ravi A."/>
            <person name="Getino M."/>
            <person name="Pursley I."/>
            <person name="Horton D.L."/>
            <person name="Alikhan N.F."/>
            <person name="Baker D."/>
            <person name="Gharbi K."/>
            <person name="Hall N."/>
            <person name="Watson M."/>
            <person name="Adriaenssens E.M."/>
            <person name="Foster-Nyarko E."/>
            <person name="Jarju S."/>
            <person name="Secka A."/>
            <person name="Antonio M."/>
            <person name="Oren A."/>
            <person name="Chaudhuri R.R."/>
            <person name="La Ragione R."/>
            <person name="Hildebrand F."/>
            <person name="Pallen M.J."/>
        </authorList>
    </citation>
    <scope>NUCLEOTIDE SEQUENCE</scope>
    <source>
        <strain evidence="2">CHK188-20938</strain>
    </source>
</reference>
<feature type="transmembrane region" description="Helical" evidence="1">
    <location>
        <begin position="392"/>
        <end position="413"/>
    </location>
</feature>
<keyword evidence="1" id="KW-1133">Transmembrane helix</keyword>
<evidence type="ECO:0000313" key="2">
    <source>
        <dbReference type="EMBL" id="HIV25831.1"/>
    </source>
</evidence>
<dbReference type="PANTHER" id="PTHR35007:SF2">
    <property type="entry name" value="PILUS ASSEMBLE PROTEIN"/>
    <property type="match status" value="1"/>
</dbReference>
<feature type="transmembrane region" description="Helical" evidence="1">
    <location>
        <begin position="231"/>
        <end position="249"/>
    </location>
</feature>
<protein>
    <submittedName>
        <fullName evidence="2">Type II secretion system F family protein</fullName>
    </submittedName>
</protein>
<reference evidence="2" key="1">
    <citation type="submission" date="2020-10" db="EMBL/GenBank/DDBJ databases">
        <authorList>
            <person name="Gilroy R."/>
        </authorList>
    </citation>
    <scope>NUCLEOTIDE SEQUENCE</scope>
    <source>
        <strain evidence="2">CHK188-20938</strain>
    </source>
</reference>
<gene>
    <name evidence="2" type="ORF">IAB71_08690</name>
</gene>
<dbReference type="Proteomes" id="UP000824169">
    <property type="component" value="Unassembled WGS sequence"/>
</dbReference>
<dbReference type="PANTHER" id="PTHR35007">
    <property type="entry name" value="INTEGRAL MEMBRANE PROTEIN-RELATED"/>
    <property type="match status" value="1"/>
</dbReference>
<keyword evidence="1" id="KW-0472">Membrane</keyword>
<dbReference type="AlphaFoldDB" id="A0A9D1P3E5"/>
<proteinExistence type="predicted"/>
<evidence type="ECO:0000256" key="1">
    <source>
        <dbReference type="SAM" id="Phobius"/>
    </source>
</evidence>
<dbReference type="EMBL" id="DVOO01000027">
    <property type="protein sequence ID" value="HIV25831.1"/>
    <property type="molecule type" value="Genomic_DNA"/>
</dbReference>
<comment type="caution">
    <text evidence="2">The sequence shown here is derived from an EMBL/GenBank/DDBJ whole genome shotgun (WGS) entry which is preliminary data.</text>
</comment>
<accession>A0A9D1P3E5</accession>